<dbReference type="InterPro" id="IPR041569">
    <property type="entry name" value="AAA_lid_3"/>
</dbReference>
<dbReference type="FunFam" id="3.40.50.300:FF:002568">
    <property type="entry name" value="Cell division protein (FtsH)"/>
    <property type="match status" value="1"/>
</dbReference>
<dbReference type="Pfam" id="PF17862">
    <property type="entry name" value="AAA_lid_3"/>
    <property type="match status" value="1"/>
</dbReference>
<gene>
    <name evidence="8" type="ORF">ETH_00011625</name>
</gene>
<dbReference type="InterPro" id="IPR003959">
    <property type="entry name" value="ATPase_AAA_core"/>
</dbReference>
<dbReference type="GO" id="GO:0016887">
    <property type="term" value="F:ATP hydrolysis activity"/>
    <property type="evidence" value="ECO:0007669"/>
    <property type="project" value="InterPro"/>
</dbReference>
<keyword evidence="3" id="KW-0862">Zinc</keyword>
<evidence type="ECO:0000256" key="4">
    <source>
        <dbReference type="ARBA" id="ARBA00023049"/>
    </source>
</evidence>
<dbReference type="GeneID" id="25251511"/>
<dbReference type="GO" id="GO:0005524">
    <property type="term" value="F:ATP binding"/>
    <property type="evidence" value="ECO:0007669"/>
    <property type="project" value="UniProtKB-KW"/>
</dbReference>
<keyword evidence="4" id="KW-0482">Metalloprotease</keyword>
<dbReference type="InterPro" id="IPR003593">
    <property type="entry name" value="AAA+_ATPase"/>
</dbReference>
<dbReference type="EMBL" id="HG675579">
    <property type="protein sequence ID" value="CDJ41250.1"/>
    <property type="molecule type" value="Genomic_DNA"/>
</dbReference>
<evidence type="ECO:0000256" key="6">
    <source>
        <dbReference type="SAM" id="MobiDB-lite"/>
    </source>
</evidence>
<dbReference type="Pfam" id="PF00004">
    <property type="entry name" value="AAA"/>
    <property type="match status" value="1"/>
</dbReference>
<name>U6L0G3_EIMTE</name>
<dbReference type="Gene3D" id="3.40.50.300">
    <property type="entry name" value="P-loop containing nucleotide triphosphate hydrolases"/>
    <property type="match status" value="1"/>
</dbReference>
<dbReference type="Proteomes" id="UP000030747">
    <property type="component" value="Unassembled WGS sequence"/>
</dbReference>
<dbReference type="OrthoDB" id="346993at2759"/>
<reference evidence="8" key="1">
    <citation type="submission" date="2013-10" db="EMBL/GenBank/DDBJ databases">
        <title>Genomic analysis of the causative agents of coccidiosis in chickens.</title>
        <authorList>
            <person name="Reid A.J."/>
            <person name="Blake D."/>
            <person name="Billington K."/>
            <person name="Browne H."/>
            <person name="Dunn M."/>
            <person name="Hung S."/>
            <person name="Kawahara F."/>
            <person name="Miranda-Saavedra D."/>
            <person name="Mourier T."/>
            <person name="Nagra H."/>
            <person name="Otto T.D."/>
            <person name="Rawlings N."/>
            <person name="Sanchez A."/>
            <person name="Sanders M."/>
            <person name="Subramaniam C."/>
            <person name="Tay Y."/>
            <person name="Dear P."/>
            <person name="Doerig C."/>
            <person name="Gruber A."/>
            <person name="Parkinson J."/>
            <person name="Shirley M."/>
            <person name="Wan K.L."/>
            <person name="Berriman M."/>
            <person name="Tomley F."/>
            <person name="Pain A."/>
        </authorList>
    </citation>
    <scope>NUCLEOTIDE SEQUENCE [LARGE SCALE GENOMIC DNA]</scope>
    <source>
        <strain evidence="8">Houghton</strain>
    </source>
</reference>
<evidence type="ECO:0000259" key="7">
    <source>
        <dbReference type="SMART" id="SM00382"/>
    </source>
</evidence>
<feature type="region of interest" description="Disordered" evidence="6">
    <location>
        <begin position="166"/>
        <end position="195"/>
    </location>
</feature>
<evidence type="ECO:0000256" key="3">
    <source>
        <dbReference type="ARBA" id="ARBA00022833"/>
    </source>
</evidence>
<dbReference type="PANTHER" id="PTHR23076:SF97">
    <property type="entry name" value="ATP-DEPENDENT ZINC METALLOPROTEASE YME1L1"/>
    <property type="match status" value="1"/>
</dbReference>
<feature type="domain" description="AAA+ ATPase" evidence="7">
    <location>
        <begin position="361"/>
        <end position="502"/>
    </location>
</feature>
<feature type="region of interest" description="Disordered" evidence="6">
    <location>
        <begin position="1"/>
        <end position="67"/>
    </location>
</feature>
<keyword evidence="5" id="KW-0067">ATP-binding</keyword>
<proteinExistence type="inferred from homology"/>
<dbReference type="PROSITE" id="PS00674">
    <property type="entry name" value="AAA"/>
    <property type="match status" value="1"/>
</dbReference>
<protein>
    <recommendedName>
        <fullName evidence="7">AAA+ ATPase domain-containing protein</fullName>
    </recommendedName>
</protein>
<dbReference type="VEuPathDB" id="ToxoDB:ETH2_0509100"/>
<comment type="cofactor">
    <cofactor evidence="1">
        <name>Zn(2+)</name>
        <dbReference type="ChEBI" id="CHEBI:29105"/>
    </cofactor>
</comment>
<dbReference type="GO" id="GO:0046872">
    <property type="term" value="F:metal ion binding"/>
    <property type="evidence" value="ECO:0007669"/>
    <property type="project" value="UniProtKB-KW"/>
</dbReference>
<sequence>MLPEPHLNRSGGTLRPPKPAESTSSVSTSDELGRETNNGSSNTSDGNRSCNSSSSSKDNVTTKEAEAAPCEDELLKLSATGSGGRALDEDGNEMTSFMLRAPMFVLRSFQRFISSFSHILTRMPGIVPLFSKKCPKVDAHQFKLFAVAFVMLLALRLRRSRQASAGPLAQSGVPGEQVSSTSSTSPRTRSRIPPMPTGSFFGWCTPRRRSKAQNEISFSQVLQLIAANAVEEVQYCSGSRLLLFLKDKRKLTSHLVPGAEAAFFRAVAAQVPRFQSVRTATVSDVLSFSFPIFFLIVWFCLLRSLIKPLKGGKDTGTDRGLEACPPATSFADVVCKQKHELQEIVLLLNGEGLYTAMGARLPRGVLLVGPAGTGKTLLARAVAGEASVGFLSVAASEFVDTFVGQGARRVREVFQAARKRAPCVLFVDELDALGSRVGPVGLFSGHEEYVQTINQFLMEMDGVTGGAGGVVVVGATNRLDAIDEALLRSGRFDRHIFLELPSLEERHEILKLHAKRKKMQLWTDAWSHLEVIAEAAEGLSGADLENLLNESVFRAVRRGGNAVDRQALDEALLTLLQRKHTQAGVQTLTQKGLCL</sequence>
<keyword evidence="2" id="KW-0479">Metal-binding</keyword>
<evidence type="ECO:0000256" key="1">
    <source>
        <dbReference type="ARBA" id="ARBA00001947"/>
    </source>
</evidence>
<feature type="compositionally biased region" description="Polar residues" evidence="6">
    <location>
        <begin position="21"/>
        <end position="30"/>
    </location>
</feature>
<dbReference type="SMART" id="SM00382">
    <property type="entry name" value="AAA"/>
    <property type="match status" value="1"/>
</dbReference>
<evidence type="ECO:0000256" key="2">
    <source>
        <dbReference type="ARBA" id="ARBA00022723"/>
    </source>
</evidence>
<keyword evidence="4" id="KW-0378">Hydrolase</keyword>
<keyword evidence="4" id="KW-0645">Protease</keyword>
<accession>U6L0G3</accession>
<dbReference type="GO" id="GO:0004176">
    <property type="term" value="F:ATP-dependent peptidase activity"/>
    <property type="evidence" value="ECO:0007669"/>
    <property type="project" value="TreeGrafter"/>
</dbReference>
<dbReference type="Gene3D" id="1.10.8.60">
    <property type="match status" value="1"/>
</dbReference>
<evidence type="ECO:0000256" key="5">
    <source>
        <dbReference type="RuleBase" id="RU003651"/>
    </source>
</evidence>
<comment type="similarity">
    <text evidence="5">Belongs to the AAA ATPase family.</text>
</comment>
<dbReference type="AlphaFoldDB" id="U6L0G3"/>
<evidence type="ECO:0000313" key="9">
    <source>
        <dbReference type="Proteomes" id="UP000030747"/>
    </source>
</evidence>
<organism evidence="8 9">
    <name type="scientific">Eimeria tenella</name>
    <name type="common">Coccidian parasite</name>
    <dbReference type="NCBI Taxonomy" id="5802"/>
    <lineage>
        <taxon>Eukaryota</taxon>
        <taxon>Sar</taxon>
        <taxon>Alveolata</taxon>
        <taxon>Apicomplexa</taxon>
        <taxon>Conoidasida</taxon>
        <taxon>Coccidia</taxon>
        <taxon>Eucoccidiorida</taxon>
        <taxon>Eimeriorina</taxon>
        <taxon>Eimeriidae</taxon>
        <taxon>Eimeria</taxon>
    </lineage>
</organism>
<dbReference type="GO" id="GO:0008237">
    <property type="term" value="F:metallopeptidase activity"/>
    <property type="evidence" value="ECO:0007669"/>
    <property type="project" value="UniProtKB-KW"/>
</dbReference>
<dbReference type="InterPro" id="IPR003960">
    <property type="entry name" value="ATPase_AAA_CS"/>
</dbReference>
<dbReference type="GO" id="GO:0006508">
    <property type="term" value="P:proteolysis"/>
    <property type="evidence" value="ECO:0007669"/>
    <property type="project" value="TreeGrafter"/>
</dbReference>
<dbReference type="PANTHER" id="PTHR23076">
    <property type="entry name" value="METALLOPROTEASE M41 FTSH"/>
    <property type="match status" value="1"/>
</dbReference>
<dbReference type="SUPFAM" id="SSF52540">
    <property type="entry name" value="P-loop containing nucleoside triphosphate hydrolases"/>
    <property type="match status" value="1"/>
</dbReference>
<dbReference type="RefSeq" id="XP_013232000.1">
    <property type="nucleotide sequence ID" value="XM_013376546.1"/>
</dbReference>
<evidence type="ECO:0000313" key="8">
    <source>
        <dbReference type="EMBL" id="CDJ41250.1"/>
    </source>
</evidence>
<keyword evidence="5" id="KW-0547">Nucleotide-binding</keyword>
<keyword evidence="9" id="KW-1185">Reference proteome</keyword>
<reference evidence="8" key="2">
    <citation type="submission" date="2013-10" db="EMBL/GenBank/DDBJ databases">
        <authorList>
            <person name="Aslett M."/>
        </authorList>
    </citation>
    <scope>NUCLEOTIDE SEQUENCE [LARGE SCALE GENOMIC DNA]</scope>
    <source>
        <strain evidence="8">Houghton</strain>
    </source>
</reference>
<dbReference type="InterPro" id="IPR027417">
    <property type="entry name" value="P-loop_NTPase"/>
</dbReference>
<dbReference type="VEuPathDB" id="ToxoDB:ETH_00011625"/>
<feature type="compositionally biased region" description="Low complexity" evidence="6">
    <location>
        <begin position="36"/>
        <end position="56"/>
    </location>
</feature>